<gene>
    <name evidence="1" type="ORF">O181_041609</name>
</gene>
<dbReference type="OrthoDB" id="3158924at2759"/>
<dbReference type="SUPFAM" id="SSF53098">
    <property type="entry name" value="Ribonuclease H-like"/>
    <property type="match status" value="1"/>
</dbReference>
<sequence length="235" mass="26979">MIKIQELSKPWDIVHMNWVTGLPKGGNTRYNSCLVIFYRFSKSPIFFSYHKDDTVIDIALLIWIRVVSWTGIFPNIISKRDLKCTSSLWKTLHQLFGTKLSFSTAYHPQADGPAARMIQKLEDMLAYKTSTHSSTNQTPDIIEKEWNPRLPQDSLRKDFVEIHPTAASFKGNIEKARKHAVRFVEDSFAYAKGKWEKSHATPEFKLGDLVLVSSTNFNNIKGCKKKKYSFSGPFL</sequence>
<dbReference type="InterPro" id="IPR036397">
    <property type="entry name" value="RNaseH_sf"/>
</dbReference>
<name>A0A9Q3HGN3_9BASI</name>
<evidence type="ECO:0000313" key="2">
    <source>
        <dbReference type="Proteomes" id="UP000765509"/>
    </source>
</evidence>
<keyword evidence="2" id="KW-1185">Reference proteome</keyword>
<dbReference type="PANTHER" id="PTHR35046:SF26">
    <property type="entry name" value="RNA-DIRECTED DNA POLYMERASE"/>
    <property type="match status" value="1"/>
</dbReference>
<proteinExistence type="predicted"/>
<accession>A0A9Q3HGN3</accession>
<dbReference type="PANTHER" id="PTHR35046">
    <property type="entry name" value="ZINC KNUCKLE (CCHC-TYPE) FAMILY PROTEIN"/>
    <property type="match status" value="1"/>
</dbReference>
<dbReference type="InterPro" id="IPR012337">
    <property type="entry name" value="RNaseH-like_sf"/>
</dbReference>
<dbReference type="GO" id="GO:0003676">
    <property type="term" value="F:nucleic acid binding"/>
    <property type="evidence" value="ECO:0007669"/>
    <property type="project" value="InterPro"/>
</dbReference>
<comment type="caution">
    <text evidence="1">The sequence shown here is derived from an EMBL/GenBank/DDBJ whole genome shotgun (WGS) entry which is preliminary data.</text>
</comment>
<protein>
    <recommendedName>
        <fullName evidence="3">Integrase catalytic domain-containing protein</fullName>
    </recommendedName>
</protein>
<dbReference type="Gene3D" id="3.30.420.10">
    <property type="entry name" value="Ribonuclease H-like superfamily/Ribonuclease H"/>
    <property type="match status" value="1"/>
</dbReference>
<dbReference type="Proteomes" id="UP000765509">
    <property type="component" value="Unassembled WGS sequence"/>
</dbReference>
<evidence type="ECO:0000313" key="1">
    <source>
        <dbReference type="EMBL" id="MBW0501894.1"/>
    </source>
</evidence>
<evidence type="ECO:0008006" key="3">
    <source>
        <dbReference type="Google" id="ProtNLM"/>
    </source>
</evidence>
<dbReference type="EMBL" id="AVOT02016547">
    <property type="protein sequence ID" value="MBW0501894.1"/>
    <property type="molecule type" value="Genomic_DNA"/>
</dbReference>
<dbReference type="AlphaFoldDB" id="A0A9Q3HGN3"/>
<reference evidence="1" key="1">
    <citation type="submission" date="2021-03" db="EMBL/GenBank/DDBJ databases">
        <title>Draft genome sequence of rust myrtle Austropuccinia psidii MF-1, a brazilian biotype.</title>
        <authorList>
            <person name="Quecine M.C."/>
            <person name="Pachon D.M.R."/>
            <person name="Bonatelli M.L."/>
            <person name="Correr F.H."/>
            <person name="Franceschini L.M."/>
            <person name="Leite T.F."/>
            <person name="Margarido G.R.A."/>
            <person name="Almeida C.A."/>
            <person name="Ferrarezi J.A."/>
            <person name="Labate C.A."/>
        </authorList>
    </citation>
    <scope>NUCLEOTIDE SEQUENCE</scope>
    <source>
        <strain evidence="1">MF-1</strain>
    </source>
</reference>
<organism evidence="1 2">
    <name type="scientific">Austropuccinia psidii MF-1</name>
    <dbReference type="NCBI Taxonomy" id="1389203"/>
    <lineage>
        <taxon>Eukaryota</taxon>
        <taxon>Fungi</taxon>
        <taxon>Dikarya</taxon>
        <taxon>Basidiomycota</taxon>
        <taxon>Pucciniomycotina</taxon>
        <taxon>Pucciniomycetes</taxon>
        <taxon>Pucciniales</taxon>
        <taxon>Sphaerophragmiaceae</taxon>
        <taxon>Austropuccinia</taxon>
    </lineage>
</organism>